<organism evidence="2 3">
    <name type="scientific">Striga asiatica</name>
    <name type="common">Asiatic witchweed</name>
    <name type="synonym">Buchnera asiatica</name>
    <dbReference type="NCBI Taxonomy" id="4170"/>
    <lineage>
        <taxon>Eukaryota</taxon>
        <taxon>Viridiplantae</taxon>
        <taxon>Streptophyta</taxon>
        <taxon>Embryophyta</taxon>
        <taxon>Tracheophyta</taxon>
        <taxon>Spermatophyta</taxon>
        <taxon>Magnoliopsida</taxon>
        <taxon>eudicotyledons</taxon>
        <taxon>Gunneridae</taxon>
        <taxon>Pentapetalae</taxon>
        <taxon>asterids</taxon>
        <taxon>lamiids</taxon>
        <taxon>Lamiales</taxon>
        <taxon>Orobanchaceae</taxon>
        <taxon>Buchnereae</taxon>
        <taxon>Striga</taxon>
    </lineage>
</organism>
<evidence type="ECO:0000313" key="2">
    <source>
        <dbReference type="EMBL" id="GER32384.1"/>
    </source>
</evidence>
<evidence type="ECO:0000256" key="1">
    <source>
        <dbReference type="SAM" id="MobiDB-lite"/>
    </source>
</evidence>
<accession>A0A5A7PI47</accession>
<protein>
    <submittedName>
        <fullName evidence="2">Disease resistance protein</fullName>
    </submittedName>
</protein>
<keyword evidence="3" id="KW-1185">Reference proteome</keyword>
<name>A0A5A7PI47_STRAF</name>
<feature type="region of interest" description="Disordered" evidence="1">
    <location>
        <begin position="91"/>
        <end position="110"/>
    </location>
</feature>
<dbReference type="Proteomes" id="UP000325081">
    <property type="component" value="Unassembled WGS sequence"/>
</dbReference>
<sequence length="228" mass="25456">MVCTEAWLELAGSSRCHSVEAWLVGSLIGILGRIGPKFSELKREAWLELAGISRRRSVEAWLAGSLIEILGRIGPKFFELRRGFYFTAAPPATPHTAPPHSSNRTPPSFADGRERRFRLRHFFFHRLPPLKSDEKVVSSGETHSDDCTWRSEIFYHTTHRTGAANGSRSTCTCRRRSQPPSCAAQPPGRTVVAASQRRHRHNTGLVQTIEDAELVVPLVLSGTRRPPV</sequence>
<reference evidence="3" key="1">
    <citation type="journal article" date="2019" name="Curr. Biol.">
        <title>Genome Sequence of Striga asiatica Provides Insight into the Evolution of Plant Parasitism.</title>
        <authorList>
            <person name="Yoshida S."/>
            <person name="Kim S."/>
            <person name="Wafula E.K."/>
            <person name="Tanskanen J."/>
            <person name="Kim Y.M."/>
            <person name="Honaas L."/>
            <person name="Yang Z."/>
            <person name="Spallek T."/>
            <person name="Conn C.E."/>
            <person name="Ichihashi Y."/>
            <person name="Cheong K."/>
            <person name="Cui S."/>
            <person name="Der J.P."/>
            <person name="Gundlach H."/>
            <person name="Jiao Y."/>
            <person name="Hori C."/>
            <person name="Ishida J.K."/>
            <person name="Kasahara H."/>
            <person name="Kiba T."/>
            <person name="Kim M.S."/>
            <person name="Koo N."/>
            <person name="Laohavisit A."/>
            <person name="Lee Y.H."/>
            <person name="Lumba S."/>
            <person name="McCourt P."/>
            <person name="Mortimer J.C."/>
            <person name="Mutuku J.M."/>
            <person name="Nomura T."/>
            <person name="Sasaki-Sekimoto Y."/>
            <person name="Seto Y."/>
            <person name="Wang Y."/>
            <person name="Wakatake T."/>
            <person name="Sakakibara H."/>
            <person name="Demura T."/>
            <person name="Yamaguchi S."/>
            <person name="Yoneyama K."/>
            <person name="Manabe R.I."/>
            <person name="Nelson D.C."/>
            <person name="Schulman A.H."/>
            <person name="Timko M.P."/>
            <person name="dePamphilis C.W."/>
            <person name="Choi D."/>
            <person name="Shirasu K."/>
        </authorList>
    </citation>
    <scope>NUCLEOTIDE SEQUENCE [LARGE SCALE GENOMIC DNA]</scope>
    <source>
        <strain evidence="3">cv. UVA1</strain>
    </source>
</reference>
<dbReference type="EMBL" id="BKCP01004594">
    <property type="protein sequence ID" value="GER32384.1"/>
    <property type="molecule type" value="Genomic_DNA"/>
</dbReference>
<comment type="caution">
    <text evidence="2">The sequence shown here is derived from an EMBL/GenBank/DDBJ whole genome shotgun (WGS) entry which is preliminary data.</text>
</comment>
<proteinExistence type="predicted"/>
<dbReference type="AlphaFoldDB" id="A0A5A7PI47"/>
<gene>
    <name evidence="2" type="ORF">STAS_08447</name>
</gene>
<evidence type="ECO:0000313" key="3">
    <source>
        <dbReference type="Proteomes" id="UP000325081"/>
    </source>
</evidence>